<accession>A0A6N9YP86</accession>
<evidence type="ECO:0000313" key="2">
    <source>
        <dbReference type="EMBL" id="NED96856.1"/>
    </source>
</evidence>
<comment type="caution">
    <text evidence="2">The sequence shown here is derived from an EMBL/GenBank/DDBJ whole genome shotgun (WGS) entry which is preliminary data.</text>
</comment>
<sequence length="73" mass="7717">MDKDRIIAASAWLAAGGQCLRTRIAARLVPAGREKGASALEYVVIAAILFPIIVAAAIWLGNVITSRSQEITP</sequence>
<dbReference type="EMBL" id="JAAGOB010000008">
    <property type="protein sequence ID" value="NED96856.1"/>
    <property type="molecule type" value="Genomic_DNA"/>
</dbReference>
<dbReference type="RefSeq" id="WP_163819633.1">
    <property type="nucleotide sequence ID" value="NZ_JAAGOB010000008.1"/>
</dbReference>
<name>A0A6N9YP86_9ACTN</name>
<feature type="transmembrane region" description="Helical" evidence="1">
    <location>
        <begin position="43"/>
        <end position="64"/>
    </location>
</feature>
<keyword evidence="1" id="KW-0472">Membrane</keyword>
<keyword evidence="3" id="KW-1185">Reference proteome</keyword>
<organism evidence="2 3">
    <name type="scientific">Phytoactinopolyspora alkaliphila</name>
    <dbReference type="NCBI Taxonomy" id="1783498"/>
    <lineage>
        <taxon>Bacteria</taxon>
        <taxon>Bacillati</taxon>
        <taxon>Actinomycetota</taxon>
        <taxon>Actinomycetes</taxon>
        <taxon>Jiangellales</taxon>
        <taxon>Jiangellaceae</taxon>
        <taxon>Phytoactinopolyspora</taxon>
    </lineage>
</organism>
<proteinExistence type="predicted"/>
<evidence type="ECO:0000313" key="3">
    <source>
        <dbReference type="Proteomes" id="UP000469185"/>
    </source>
</evidence>
<reference evidence="2 3" key="1">
    <citation type="submission" date="2020-02" db="EMBL/GenBank/DDBJ databases">
        <authorList>
            <person name="Li X.-J."/>
            <person name="Feng X.-M."/>
        </authorList>
    </citation>
    <scope>NUCLEOTIDE SEQUENCE [LARGE SCALE GENOMIC DNA]</scope>
    <source>
        <strain evidence="2 3">CGMCC 4.7225</strain>
    </source>
</reference>
<protein>
    <recommendedName>
        <fullName evidence="4">Flp family type IVb pilin</fullName>
    </recommendedName>
</protein>
<keyword evidence="1" id="KW-1133">Transmembrane helix</keyword>
<dbReference type="Proteomes" id="UP000469185">
    <property type="component" value="Unassembled WGS sequence"/>
</dbReference>
<gene>
    <name evidence="2" type="ORF">G1H11_16235</name>
</gene>
<evidence type="ECO:0008006" key="4">
    <source>
        <dbReference type="Google" id="ProtNLM"/>
    </source>
</evidence>
<dbReference type="AlphaFoldDB" id="A0A6N9YP86"/>
<keyword evidence="1" id="KW-0812">Transmembrane</keyword>
<evidence type="ECO:0000256" key="1">
    <source>
        <dbReference type="SAM" id="Phobius"/>
    </source>
</evidence>